<evidence type="ECO:0000313" key="2">
    <source>
        <dbReference type="EMBL" id="CAG8821545.1"/>
    </source>
</evidence>
<reference evidence="2" key="1">
    <citation type="submission" date="2021-06" db="EMBL/GenBank/DDBJ databases">
        <authorList>
            <person name="Kallberg Y."/>
            <person name="Tangrot J."/>
            <person name="Rosling A."/>
        </authorList>
    </citation>
    <scope>NUCLEOTIDE SEQUENCE</scope>
    <source>
        <strain evidence="2">FL966</strain>
    </source>
</reference>
<evidence type="ECO:0000256" key="1">
    <source>
        <dbReference type="SAM" id="Coils"/>
    </source>
</evidence>
<feature type="coiled-coil region" evidence="1">
    <location>
        <begin position="40"/>
        <end position="104"/>
    </location>
</feature>
<sequence>MPIIEKKSQSSDSDIDNIMAAFKALTINHVKHKTNEVSRIDKIEIDIREMIKAIKQLINNQRSDDCFNFRNSELIRNSRLYNDIQEELREKRNKNIEIREANIKYFKIILVSNNPEIKCLKVKI</sequence>
<proteinExistence type="predicted"/>
<dbReference type="Proteomes" id="UP000789759">
    <property type="component" value="Unassembled WGS sequence"/>
</dbReference>
<accession>A0A9N9KBF4</accession>
<feature type="non-terminal residue" evidence="2">
    <location>
        <position position="124"/>
    </location>
</feature>
<organism evidence="2 3">
    <name type="scientific">Cetraspora pellucida</name>
    <dbReference type="NCBI Taxonomy" id="1433469"/>
    <lineage>
        <taxon>Eukaryota</taxon>
        <taxon>Fungi</taxon>
        <taxon>Fungi incertae sedis</taxon>
        <taxon>Mucoromycota</taxon>
        <taxon>Glomeromycotina</taxon>
        <taxon>Glomeromycetes</taxon>
        <taxon>Diversisporales</taxon>
        <taxon>Gigasporaceae</taxon>
        <taxon>Cetraspora</taxon>
    </lineage>
</organism>
<protein>
    <submittedName>
        <fullName evidence="2">16604_t:CDS:1</fullName>
    </submittedName>
</protein>
<evidence type="ECO:0000313" key="3">
    <source>
        <dbReference type="Proteomes" id="UP000789759"/>
    </source>
</evidence>
<dbReference type="EMBL" id="CAJVQA010050535">
    <property type="protein sequence ID" value="CAG8821545.1"/>
    <property type="molecule type" value="Genomic_DNA"/>
</dbReference>
<comment type="caution">
    <text evidence="2">The sequence shown here is derived from an EMBL/GenBank/DDBJ whole genome shotgun (WGS) entry which is preliminary data.</text>
</comment>
<gene>
    <name evidence="2" type="ORF">CPELLU_LOCUS19739</name>
</gene>
<name>A0A9N9KBF4_9GLOM</name>
<keyword evidence="3" id="KW-1185">Reference proteome</keyword>
<dbReference type="AlphaFoldDB" id="A0A9N9KBF4"/>
<keyword evidence="1" id="KW-0175">Coiled coil</keyword>